<evidence type="ECO:0000256" key="1">
    <source>
        <dbReference type="SAM" id="MobiDB-lite"/>
    </source>
</evidence>
<sequence>MKLTRGKINKIRKAKKQSVIKGGKVKRRRQRNKTFRRKGGSNIRYKSIRRKSPKRRYRGGENALPCPAADIANVDTLGCKRSNALKLYPDKNLGCQEEASAKFQQWNNRCQSVREKESEMKRAQVAGPGQSQVAQAPQQVEVAQEFQAPQQPSQTQMSAEAIVPFSEPTQQSAVVQAPMPQQSAVVQQPQMPQQSAIVQQPQMPQQSAVVQASMPQQS</sequence>
<feature type="compositionally biased region" description="Low complexity" evidence="1">
    <location>
        <begin position="127"/>
        <end position="152"/>
    </location>
</feature>
<reference evidence="2" key="1">
    <citation type="journal article" date="2014" name="Front. Microbiol.">
        <title>High frequency of phylogenetically diverse reductive dehalogenase-homologous genes in deep subseafloor sedimentary metagenomes.</title>
        <authorList>
            <person name="Kawai M."/>
            <person name="Futagami T."/>
            <person name="Toyoda A."/>
            <person name="Takaki Y."/>
            <person name="Nishi S."/>
            <person name="Hori S."/>
            <person name="Arai W."/>
            <person name="Tsubouchi T."/>
            <person name="Morono Y."/>
            <person name="Uchiyama I."/>
            <person name="Ito T."/>
            <person name="Fujiyama A."/>
            <person name="Inagaki F."/>
            <person name="Takami H."/>
        </authorList>
    </citation>
    <scope>NUCLEOTIDE SEQUENCE</scope>
    <source>
        <strain evidence="2">Expedition CK06-06</strain>
    </source>
</reference>
<protein>
    <submittedName>
        <fullName evidence="2">Uncharacterized protein</fullName>
    </submittedName>
</protein>
<feature type="region of interest" description="Disordered" evidence="1">
    <location>
        <begin position="1"/>
        <end position="44"/>
    </location>
</feature>
<feature type="non-terminal residue" evidence="2">
    <location>
        <position position="218"/>
    </location>
</feature>
<feature type="compositionally biased region" description="Basic residues" evidence="1">
    <location>
        <begin position="1"/>
        <end position="39"/>
    </location>
</feature>
<organism evidence="2">
    <name type="scientific">marine sediment metagenome</name>
    <dbReference type="NCBI Taxonomy" id="412755"/>
    <lineage>
        <taxon>unclassified sequences</taxon>
        <taxon>metagenomes</taxon>
        <taxon>ecological metagenomes</taxon>
    </lineage>
</organism>
<name>X0VY36_9ZZZZ</name>
<proteinExistence type="predicted"/>
<dbReference type="AlphaFoldDB" id="X0VY36"/>
<feature type="compositionally biased region" description="Polar residues" evidence="1">
    <location>
        <begin position="167"/>
        <end position="218"/>
    </location>
</feature>
<gene>
    <name evidence="2" type="ORF">S01H1_54450</name>
</gene>
<evidence type="ECO:0000313" key="2">
    <source>
        <dbReference type="EMBL" id="GAG17358.1"/>
    </source>
</evidence>
<comment type="caution">
    <text evidence="2">The sequence shown here is derived from an EMBL/GenBank/DDBJ whole genome shotgun (WGS) entry which is preliminary data.</text>
</comment>
<accession>X0VY36</accession>
<feature type="region of interest" description="Disordered" evidence="1">
    <location>
        <begin position="127"/>
        <end position="218"/>
    </location>
</feature>
<dbReference type="EMBL" id="BARS01035333">
    <property type="protein sequence ID" value="GAG17358.1"/>
    <property type="molecule type" value="Genomic_DNA"/>
</dbReference>